<keyword evidence="2" id="KW-0680">Restriction system</keyword>
<comment type="caution">
    <text evidence="5">The sequence shown here is derived from an EMBL/GenBank/DDBJ whole genome shotgun (WGS) entry which is preliminary data.</text>
</comment>
<name>T1AXR4_9ZZZZ</name>
<gene>
    <name evidence="5" type="ORF">B1A_14412</name>
</gene>
<sequence length="318" mass="35050">MSHYKPYPAYRDSGVEWLGEVPEGWEVKPICRVASCNDDALSENTPADAVLRYVDISAVNHTDGITQATEVRFADAPSRARRQAKSGDIVVSTVRTYLKAVAAVTEDYAGCIYSTGFAVLRARSAQVDPAFLKWMALNDLLIQAIEAHSEGLSYPAINATELVKLKTVVPPLTEQSTIATFLDRETTRTDALIAKKTRFIELLKEKRQAVISHAVTKGLDPTVPMKDSGVEWIGEVPSHWKTLRLANVGSLMKANGGSKQDDSDCGVPCVRYGDLYTTYDFLIRNIPKFIKPEAEIDYTPIKYGDLLLAASGETFEEI</sequence>
<evidence type="ECO:0000256" key="1">
    <source>
        <dbReference type="ARBA" id="ARBA00010923"/>
    </source>
</evidence>
<organism evidence="5">
    <name type="scientific">mine drainage metagenome</name>
    <dbReference type="NCBI Taxonomy" id="410659"/>
    <lineage>
        <taxon>unclassified sequences</taxon>
        <taxon>metagenomes</taxon>
        <taxon>ecological metagenomes</taxon>
    </lineage>
</organism>
<dbReference type="EMBL" id="AUZX01010578">
    <property type="protein sequence ID" value="EQD46885.1"/>
    <property type="molecule type" value="Genomic_DNA"/>
</dbReference>
<feature type="non-terminal residue" evidence="5">
    <location>
        <position position="318"/>
    </location>
</feature>
<dbReference type="InterPro" id="IPR000055">
    <property type="entry name" value="Restrct_endonuc_typeI_TRD"/>
</dbReference>
<comment type="similarity">
    <text evidence="1">Belongs to the type-I restriction system S methylase family.</text>
</comment>
<dbReference type="GO" id="GO:0003677">
    <property type="term" value="F:DNA binding"/>
    <property type="evidence" value="ECO:0007669"/>
    <property type="project" value="UniProtKB-KW"/>
</dbReference>
<keyword evidence="3" id="KW-0238">DNA-binding</keyword>
<protein>
    <submittedName>
        <fullName evidence="5">Restriction modification system DNA specificity domain-containing protein</fullName>
    </submittedName>
</protein>
<evidence type="ECO:0000256" key="3">
    <source>
        <dbReference type="ARBA" id="ARBA00023125"/>
    </source>
</evidence>
<dbReference type="InterPro" id="IPR044946">
    <property type="entry name" value="Restrct_endonuc_typeI_TRD_sf"/>
</dbReference>
<evidence type="ECO:0000313" key="5">
    <source>
        <dbReference type="EMBL" id="EQD46885.1"/>
    </source>
</evidence>
<evidence type="ECO:0000256" key="2">
    <source>
        <dbReference type="ARBA" id="ARBA00022747"/>
    </source>
</evidence>
<dbReference type="PANTHER" id="PTHR43140">
    <property type="entry name" value="TYPE-1 RESTRICTION ENZYME ECOKI SPECIFICITY PROTEIN"/>
    <property type="match status" value="1"/>
</dbReference>
<feature type="domain" description="Type I restriction modification DNA specificity" evidence="4">
    <location>
        <begin position="110"/>
        <end position="198"/>
    </location>
</feature>
<evidence type="ECO:0000259" key="4">
    <source>
        <dbReference type="Pfam" id="PF01420"/>
    </source>
</evidence>
<dbReference type="AlphaFoldDB" id="T1AXR4"/>
<dbReference type="Gene3D" id="3.90.220.20">
    <property type="entry name" value="DNA methylase specificity domains"/>
    <property type="match status" value="2"/>
</dbReference>
<dbReference type="SUPFAM" id="SSF116734">
    <property type="entry name" value="DNA methylase specificity domain"/>
    <property type="match status" value="2"/>
</dbReference>
<reference evidence="5" key="2">
    <citation type="journal article" date="2014" name="ISME J.">
        <title>Microbial stratification in low pH oxic and suboxic macroscopic growths along an acid mine drainage.</title>
        <authorList>
            <person name="Mendez-Garcia C."/>
            <person name="Mesa V."/>
            <person name="Sprenger R.R."/>
            <person name="Richter M."/>
            <person name="Diez M.S."/>
            <person name="Solano J."/>
            <person name="Bargiela R."/>
            <person name="Golyshina O.V."/>
            <person name="Manteca A."/>
            <person name="Ramos J.L."/>
            <person name="Gallego J.R."/>
            <person name="Llorente I."/>
            <person name="Martins Dos Santos V.A."/>
            <person name="Jensen O.N."/>
            <person name="Pelaez A.I."/>
            <person name="Sanchez J."/>
            <person name="Ferrer M."/>
        </authorList>
    </citation>
    <scope>NUCLEOTIDE SEQUENCE</scope>
</reference>
<dbReference type="Pfam" id="PF01420">
    <property type="entry name" value="Methylase_S"/>
    <property type="match status" value="1"/>
</dbReference>
<accession>T1AXR4</accession>
<reference evidence="5" key="1">
    <citation type="submission" date="2013-08" db="EMBL/GenBank/DDBJ databases">
        <authorList>
            <person name="Mendez C."/>
            <person name="Richter M."/>
            <person name="Ferrer M."/>
            <person name="Sanchez J."/>
        </authorList>
    </citation>
    <scope>NUCLEOTIDE SEQUENCE</scope>
</reference>
<proteinExistence type="inferred from homology"/>
<dbReference type="GO" id="GO:0009307">
    <property type="term" value="P:DNA restriction-modification system"/>
    <property type="evidence" value="ECO:0007669"/>
    <property type="project" value="UniProtKB-KW"/>
</dbReference>
<dbReference type="InterPro" id="IPR051212">
    <property type="entry name" value="Type-I_RE_S_subunit"/>
</dbReference>
<dbReference type="PANTHER" id="PTHR43140:SF1">
    <property type="entry name" value="TYPE I RESTRICTION ENZYME ECOKI SPECIFICITY SUBUNIT"/>
    <property type="match status" value="1"/>
</dbReference>